<keyword evidence="3" id="KW-0719">Serine esterase</keyword>
<evidence type="ECO:0000256" key="6">
    <source>
        <dbReference type="PIRSR" id="PIRSR600997-1"/>
    </source>
</evidence>
<dbReference type="PANTHER" id="PTHR43918:SF4">
    <property type="entry name" value="CARBOXYLIC ESTER HYDROLASE"/>
    <property type="match status" value="1"/>
</dbReference>
<dbReference type="PROSITE" id="PS01173">
    <property type="entry name" value="LIPASE_GDXG_HIS"/>
    <property type="match status" value="1"/>
</dbReference>
<dbReference type="Pfam" id="PF00135">
    <property type="entry name" value="COesterase"/>
    <property type="match status" value="2"/>
</dbReference>
<dbReference type="PANTHER" id="PTHR43918">
    <property type="entry name" value="ACETYLCHOLINESTERASE"/>
    <property type="match status" value="1"/>
</dbReference>
<dbReference type="Gene3D" id="3.40.50.1820">
    <property type="entry name" value="alpha/beta hydrolase"/>
    <property type="match status" value="2"/>
</dbReference>
<dbReference type="GO" id="GO:0003990">
    <property type="term" value="F:acetylcholinesterase activity"/>
    <property type="evidence" value="ECO:0007669"/>
    <property type="project" value="TreeGrafter"/>
</dbReference>
<reference evidence="9" key="1">
    <citation type="submission" date="2024-02" db="UniProtKB">
        <authorList>
            <consortium name="WormBaseParasite"/>
        </authorList>
    </citation>
    <scope>IDENTIFICATION</scope>
</reference>
<evidence type="ECO:0000256" key="3">
    <source>
        <dbReference type="ARBA" id="ARBA00022487"/>
    </source>
</evidence>
<accession>A0AAF5DR94</accession>
<feature type="active site" description="Charge relay system" evidence="6">
    <location>
        <position position="521"/>
    </location>
</feature>
<keyword evidence="5" id="KW-1015">Disulfide bond</keyword>
<dbReference type="GO" id="GO:0005615">
    <property type="term" value="C:extracellular space"/>
    <property type="evidence" value="ECO:0007669"/>
    <property type="project" value="TreeGrafter"/>
</dbReference>
<feature type="active site" description="Charge relay system" evidence="6">
    <location>
        <position position="396"/>
    </location>
</feature>
<dbReference type="GO" id="GO:0006581">
    <property type="term" value="P:acetylcholine catabolic process"/>
    <property type="evidence" value="ECO:0007669"/>
    <property type="project" value="TreeGrafter"/>
</dbReference>
<dbReference type="InterPro" id="IPR050654">
    <property type="entry name" value="AChE-related_enzymes"/>
</dbReference>
<evidence type="ECO:0000256" key="5">
    <source>
        <dbReference type="ARBA" id="ARBA00023157"/>
    </source>
</evidence>
<evidence type="ECO:0000256" key="2">
    <source>
        <dbReference type="ARBA" id="ARBA00010515"/>
    </source>
</evidence>
<feature type="active site" description="Acyl-ester intermediate" evidence="6">
    <location>
        <position position="228"/>
    </location>
</feature>
<feature type="domain" description="Carboxylesterase type B" evidence="7">
    <location>
        <begin position="35"/>
        <end position="569"/>
    </location>
</feature>
<dbReference type="PRINTS" id="PR00878">
    <property type="entry name" value="CHOLNESTRASE"/>
</dbReference>
<dbReference type="SUPFAM" id="SSF53474">
    <property type="entry name" value="alpha/beta-Hydrolases"/>
    <property type="match status" value="2"/>
</dbReference>
<dbReference type="InterPro" id="IPR029058">
    <property type="entry name" value="AB_hydrolase_fold"/>
</dbReference>
<name>A0AAF5DR94_STRER</name>
<dbReference type="InterPro" id="IPR000997">
    <property type="entry name" value="Cholinesterase"/>
</dbReference>
<dbReference type="GO" id="GO:0005886">
    <property type="term" value="C:plasma membrane"/>
    <property type="evidence" value="ECO:0007669"/>
    <property type="project" value="TreeGrafter"/>
</dbReference>
<proteinExistence type="inferred from homology"/>
<evidence type="ECO:0000313" key="8">
    <source>
        <dbReference type="Proteomes" id="UP000035681"/>
    </source>
</evidence>
<dbReference type="InterPro" id="IPR002168">
    <property type="entry name" value="Lipase_GDXG_HIS_AS"/>
</dbReference>
<evidence type="ECO:0000256" key="1">
    <source>
        <dbReference type="ARBA" id="ARBA00005964"/>
    </source>
</evidence>
<keyword evidence="4" id="KW-0378">Hydrolase</keyword>
<comment type="similarity">
    <text evidence="2">Belongs to the 'GDXG' lipolytic enzyme family.</text>
</comment>
<evidence type="ECO:0000259" key="7">
    <source>
        <dbReference type="Pfam" id="PF00135"/>
    </source>
</evidence>
<comment type="similarity">
    <text evidence="1">Belongs to the type-B carboxylesterase/lipase family.</text>
</comment>
<dbReference type="InterPro" id="IPR002018">
    <property type="entry name" value="CarbesteraseB"/>
</dbReference>
<protein>
    <recommendedName>
        <fullName evidence="7">Carboxylesterase type B domain-containing protein</fullName>
    </recommendedName>
</protein>
<feature type="domain" description="Carboxylesterase type B" evidence="7">
    <location>
        <begin position="600"/>
        <end position="851"/>
    </location>
</feature>
<dbReference type="AlphaFoldDB" id="A0AAF5DR94"/>
<dbReference type="GO" id="GO:0019695">
    <property type="term" value="P:choline metabolic process"/>
    <property type="evidence" value="ECO:0007669"/>
    <property type="project" value="TreeGrafter"/>
</dbReference>
<dbReference type="WBParaSite" id="TCONS_00016966.p1">
    <property type="protein sequence ID" value="TCONS_00016966.p1"/>
    <property type="gene ID" value="XLOC_010988"/>
</dbReference>
<dbReference type="Proteomes" id="UP000035681">
    <property type="component" value="Unplaced"/>
</dbReference>
<sequence>SWLLIIYNHSCDIVQMILIYFLTLLITSASCYSGPNITTFFGNVTGTNITVLGENMTEYLGVPYANPPIGPYRFVAPTELIENRTNETYYAVHLADACPQIIRIMNFSGYDSSNPKNGTTESCLKLNMWVPENNETMPVLVFFHGGSWTVRTGSVDKFNGSVLALKTKSIVVVPNFRLGFFGFSYLSGENGISGNMGLLDQQMVLKWINRTIDKFNGDKSKVTIFGTSSGGSSVTAHLFSNNSKPLFKRGIVSSGVITHFMNTVSPIIAEINTLNVSVKVNCTDKTVFNQTIINQNITNATSYYSNITNLMLYYKYIINTTAINNTAIIKCLQNKTVTELLNATIGVRAVGQLPTPFPFAPINNDTVFFNGNINKMFKEGNFNKEADLILGRTADEATFFMATGFTNNTKYNCRFYPLKPANDSENKCEMNETNFLNLIDLGAQILRLNETEKKKLTTIYNETATTYTNRSIRLLSDFIFDCELSRFAMAYTNVSQKNVYFYEYNRRSPINVWPPWTGAMHGDDLIAMFGIPFRHPENYTNITVSDEQDYSARVMWRIGNFTKDGNVTSLWKKLNVSSLEPQALVFNMTSIRGNKTLYTNPNITTYYGNITGTNITVLGKKMTEYLGIPYAFPPIGPYRFKEPTELIKNRFNKTSYPAVHLANACPQIIRIMNFSGYDSSNPTNGTTESCLKLNMWVPENNETMPVLVFFHGGSWTVRTGSTDKFNGSVLALKTRSIVVVPNFRLGFFGFSYLKGENGISGNMGLLDQQMVLKWINRTIKDFNGDKDKVTIFGTSSGGSSVTAHLFSSNSKPLFKRGIVSSGVITHFMNTVSPIIAEINTLNVSVKVNCTDKTNSTL</sequence>
<evidence type="ECO:0000256" key="4">
    <source>
        <dbReference type="ARBA" id="ARBA00022801"/>
    </source>
</evidence>
<keyword evidence="8" id="KW-1185">Reference proteome</keyword>
<evidence type="ECO:0000313" key="9">
    <source>
        <dbReference type="WBParaSite" id="TCONS_00016966.p1"/>
    </source>
</evidence>
<organism evidence="8 9">
    <name type="scientific">Strongyloides stercoralis</name>
    <name type="common">Threadworm</name>
    <dbReference type="NCBI Taxonomy" id="6248"/>
    <lineage>
        <taxon>Eukaryota</taxon>
        <taxon>Metazoa</taxon>
        <taxon>Ecdysozoa</taxon>
        <taxon>Nematoda</taxon>
        <taxon>Chromadorea</taxon>
        <taxon>Rhabditida</taxon>
        <taxon>Tylenchina</taxon>
        <taxon>Panagrolaimomorpha</taxon>
        <taxon>Strongyloidoidea</taxon>
        <taxon>Strongyloididae</taxon>
        <taxon>Strongyloides</taxon>
    </lineage>
</organism>